<dbReference type="AlphaFoldDB" id="A0A7C4TNU9"/>
<sequence length="145" mass="16338">MPDLLGNLLTDKKDDTKNVTFFRSILGIFVVFLFLGLLAGYFISRSYYKPNNLNQADSKDLNNVSFSSYEGIVTYVDPQLYPEDKIKFALMDSSGNEIILLRAKDQKLEVSEGHLVQVSGKKQKLFSTKGEYLLVESLVVKNATN</sequence>
<accession>A0A7C4TNU9</accession>
<reference evidence="2" key="1">
    <citation type="journal article" date="2020" name="mSystems">
        <title>Genome- and Community-Level Interaction Insights into Carbon Utilization and Element Cycling Functions of Hydrothermarchaeota in Hydrothermal Sediment.</title>
        <authorList>
            <person name="Zhou Z."/>
            <person name="Liu Y."/>
            <person name="Xu W."/>
            <person name="Pan J."/>
            <person name="Luo Z.H."/>
            <person name="Li M."/>
        </authorList>
    </citation>
    <scope>NUCLEOTIDE SEQUENCE [LARGE SCALE GENOMIC DNA]</scope>
    <source>
        <strain evidence="2">SpSt-417</strain>
    </source>
</reference>
<dbReference type="EMBL" id="DSRT01000049">
    <property type="protein sequence ID" value="HGW29467.1"/>
    <property type="molecule type" value="Genomic_DNA"/>
</dbReference>
<name>A0A7C4TNU9_UNCKA</name>
<evidence type="ECO:0000313" key="2">
    <source>
        <dbReference type="EMBL" id="HGW29467.1"/>
    </source>
</evidence>
<keyword evidence="1" id="KW-1133">Transmembrane helix</keyword>
<protein>
    <submittedName>
        <fullName evidence="2">Uncharacterized protein</fullName>
    </submittedName>
</protein>
<gene>
    <name evidence="2" type="ORF">ENR63_00900</name>
</gene>
<comment type="caution">
    <text evidence="2">The sequence shown here is derived from an EMBL/GenBank/DDBJ whole genome shotgun (WGS) entry which is preliminary data.</text>
</comment>
<feature type="transmembrane region" description="Helical" evidence="1">
    <location>
        <begin position="20"/>
        <end position="43"/>
    </location>
</feature>
<keyword evidence="1" id="KW-0472">Membrane</keyword>
<evidence type="ECO:0000256" key="1">
    <source>
        <dbReference type="SAM" id="Phobius"/>
    </source>
</evidence>
<organism evidence="2">
    <name type="scientific">candidate division WWE3 bacterium</name>
    <dbReference type="NCBI Taxonomy" id="2053526"/>
    <lineage>
        <taxon>Bacteria</taxon>
        <taxon>Katanobacteria</taxon>
    </lineage>
</organism>
<proteinExistence type="predicted"/>
<keyword evidence="1" id="KW-0812">Transmembrane</keyword>